<dbReference type="RefSeq" id="WP_132110055.1">
    <property type="nucleotide sequence ID" value="NZ_SLWS01000001.1"/>
</dbReference>
<evidence type="ECO:0000256" key="1">
    <source>
        <dbReference type="SAM" id="Phobius"/>
    </source>
</evidence>
<keyword evidence="3" id="KW-1185">Reference proteome</keyword>
<evidence type="ECO:0000313" key="2">
    <source>
        <dbReference type="EMBL" id="TCO64353.1"/>
    </source>
</evidence>
<evidence type="ECO:0008006" key="4">
    <source>
        <dbReference type="Google" id="ProtNLM"/>
    </source>
</evidence>
<feature type="transmembrane region" description="Helical" evidence="1">
    <location>
        <begin position="14"/>
        <end position="33"/>
    </location>
</feature>
<feature type="transmembrane region" description="Helical" evidence="1">
    <location>
        <begin position="71"/>
        <end position="93"/>
    </location>
</feature>
<keyword evidence="1" id="KW-0472">Membrane</keyword>
<gene>
    <name evidence="2" type="ORF">EV192_101121</name>
</gene>
<organism evidence="2 3">
    <name type="scientific">Actinocrispum wychmicini</name>
    <dbReference type="NCBI Taxonomy" id="1213861"/>
    <lineage>
        <taxon>Bacteria</taxon>
        <taxon>Bacillati</taxon>
        <taxon>Actinomycetota</taxon>
        <taxon>Actinomycetes</taxon>
        <taxon>Pseudonocardiales</taxon>
        <taxon>Pseudonocardiaceae</taxon>
        <taxon>Actinocrispum</taxon>
    </lineage>
</organism>
<keyword evidence="1" id="KW-1133">Transmembrane helix</keyword>
<dbReference type="EMBL" id="SLWS01000001">
    <property type="protein sequence ID" value="TCO64353.1"/>
    <property type="molecule type" value="Genomic_DNA"/>
</dbReference>
<protein>
    <recommendedName>
        <fullName evidence="4">DUF4190 domain-containing protein</fullName>
    </recommendedName>
</protein>
<evidence type="ECO:0000313" key="3">
    <source>
        <dbReference type="Proteomes" id="UP000295680"/>
    </source>
</evidence>
<reference evidence="2 3" key="1">
    <citation type="submission" date="2019-03" db="EMBL/GenBank/DDBJ databases">
        <title>Genomic Encyclopedia of Type Strains, Phase IV (KMG-IV): sequencing the most valuable type-strain genomes for metagenomic binning, comparative biology and taxonomic classification.</title>
        <authorList>
            <person name="Goeker M."/>
        </authorList>
    </citation>
    <scope>NUCLEOTIDE SEQUENCE [LARGE SCALE GENOMIC DNA]</scope>
    <source>
        <strain evidence="2 3">DSM 45934</strain>
    </source>
</reference>
<dbReference type="Proteomes" id="UP000295680">
    <property type="component" value="Unassembled WGS sequence"/>
</dbReference>
<accession>A0A4R2JVB2</accession>
<sequence>MSAAIRPHQAATPIFRNGFATTALALGIVGVGFGLTVLFGLLATIFGASAVIFGVVGVIRARKGRATDGGMAAIGVVAGLIAVGLGIAGMISVPDASQPLSSSTVRGV</sequence>
<keyword evidence="1" id="KW-0812">Transmembrane</keyword>
<feature type="transmembrane region" description="Helical" evidence="1">
    <location>
        <begin position="39"/>
        <end position="59"/>
    </location>
</feature>
<dbReference type="AlphaFoldDB" id="A0A4R2JVB2"/>
<comment type="caution">
    <text evidence="2">The sequence shown here is derived from an EMBL/GenBank/DDBJ whole genome shotgun (WGS) entry which is preliminary data.</text>
</comment>
<name>A0A4R2JVB2_9PSEU</name>
<proteinExistence type="predicted"/>